<reference evidence="1 2" key="1">
    <citation type="submission" date="2016-05" db="EMBL/GenBank/DDBJ databases">
        <title>A degradative enzymes factory behind the ericoid mycorrhizal symbiosis.</title>
        <authorList>
            <consortium name="DOE Joint Genome Institute"/>
            <person name="Martino E."/>
            <person name="Morin E."/>
            <person name="Grelet G."/>
            <person name="Kuo A."/>
            <person name="Kohler A."/>
            <person name="Daghino S."/>
            <person name="Barry K."/>
            <person name="Choi C."/>
            <person name="Cichocki N."/>
            <person name="Clum A."/>
            <person name="Copeland A."/>
            <person name="Hainaut M."/>
            <person name="Haridas S."/>
            <person name="Labutti K."/>
            <person name="Lindquist E."/>
            <person name="Lipzen A."/>
            <person name="Khouja H.-R."/>
            <person name="Murat C."/>
            <person name="Ohm R."/>
            <person name="Olson A."/>
            <person name="Spatafora J."/>
            <person name="Veneault-Fourrey C."/>
            <person name="Henrissat B."/>
            <person name="Grigoriev I."/>
            <person name="Martin F."/>
            <person name="Perotto S."/>
        </authorList>
    </citation>
    <scope>NUCLEOTIDE SEQUENCE [LARGE SCALE GENOMIC DNA]</scope>
    <source>
        <strain evidence="1 2">UAMH 7357</strain>
    </source>
</reference>
<dbReference type="OrthoDB" id="4188861at2759"/>
<dbReference type="STRING" id="1745343.A0A2J6Q1I6"/>
<sequence length="118" mass="12661">MACSMACSIPTTPALPELVLAASCRATEYAFEVHTRSLACPHLMSFLYPVPTFQKDVLRRLSSATTLALVGVGLVNSVEVGTEADLARTHLCDHGADRSVCVFVDFEPKSVDIVGEFS</sequence>
<keyword evidence="2" id="KW-1185">Reference proteome</keyword>
<protein>
    <submittedName>
        <fullName evidence="1">Uncharacterized protein</fullName>
    </submittedName>
</protein>
<dbReference type="AlphaFoldDB" id="A0A2J6Q1I6"/>
<proteinExistence type="predicted"/>
<accession>A0A2J6Q1I6</accession>
<gene>
    <name evidence="1" type="ORF">NA56DRAFT_185954</name>
</gene>
<evidence type="ECO:0000313" key="2">
    <source>
        <dbReference type="Proteomes" id="UP000235672"/>
    </source>
</evidence>
<organism evidence="1 2">
    <name type="scientific">Hyaloscypha hepaticicola</name>
    <dbReference type="NCBI Taxonomy" id="2082293"/>
    <lineage>
        <taxon>Eukaryota</taxon>
        <taxon>Fungi</taxon>
        <taxon>Dikarya</taxon>
        <taxon>Ascomycota</taxon>
        <taxon>Pezizomycotina</taxon>
        <taxon>Leotiomycetes</taxon>
        <taxon>Helotiales</taxon>
        <taxon>Hyaloscyphaceae</taxon>
        <taxon>Hyaloscypha</taxon>
    </lineage>
</organism>
<evidence type="ECO:0000313" key="1">
    <source>
        <dbReference type="EMBL" id="PMD20133.1"/>
    </source>
</evidence>
<dbReference type="Proteomes" id="UP000235672">
    <property type="component" value="Unassembled WGS sequence"/>
</dbReference>
<name>A0A2J6Q1I6_9HELO</name>
<dbReference type="EMBL" id="KZ613486">
    <property type="protein sequence ID" value="PMD20133.1"/>
    <property type="molecule type" value="Genomic_DNA"/>
</dbReference>